<name>A0ABS1CG90_9GAMM</name>
<evidence type="ECO:0008006" key="3">
    <source>
        <dbReference type="Google" id="ProtNLM"/>
    </source>
</evidence>
<dbReference type="PANTHER" id="PTHR34235">
    <property type="entry name" value="SLR1203 PROTEIN-RELATED"/>
    <property type="match status" value="1"/>
</dbReference>
<organism evidence="1 2">
    <name type="scientific">Thiohalocapsa halophila</name>
    <dbReference type="NCBI Taxonomy" id="69359"/>
    <lineage>
        <taxon>Bacteria</taxon>
        <taxon>Pseudomonadati</taxon>
        <taxon>Pseudomonadota</taxon>
        <taxon>Gammaproteobacteria</taxon>
        <taxon>Chromatiales</taxon>
        <taxon>Chromatiaceae</taxon>
        <taxon>Thiohalocapsa</taxon>
    </lineage>
</organism>
<dbReference type="Gene3D" id="1.20.1220.20">
    <property type="entry name" value="Uncharcterised protein PF01724"/>
    <property type="match status" value="1"/>
</dbReference>
<evidence type="ECO:0000313" key="2">
    <source>
        <dbReference type="Proteomes" id="UP000748752"/>
    </source>
</evidence>
<comment type="caution">
    <text evidence="1">The sequence shown here is derived from an EMBL/GenBank/DDBJ whole genome shotgun (WGS) entry which is preliminary data.</text>
</comment>
<sequence>MKPDDRVAEHPGEPAAHYEADVIAWAHRQVALLRAGRFDELDIEHIADEIEDVARSEQRELASRMAVLLTHLIKWQHQPQRRGRSWRLTIRNQRRGIERRLRRTPSLQASLRDAEWWTDAWDDAFAQASAETGLEDLPEVCPWTAEQILDHNWLPD</sequence>
<dbReference type="Proteomes" id="UP000748752">
    <property type="component" value="Unassembled WGS sequence"/>
</dbReference>
<dbReference type="EMBL" id="NRRV01000019">
    <property type="protein sequence ID" value="MBK1630935.1"/>
    <property type="molecule type" value="Genomic_DNA"/>
</dbReference>
<reference evidence="1 2" key="1">
    <citation type="journal article" date="2020" name="Microorganisms">
        <title>Osmotic Adaptation and Compatible Solute Biosynthesis of Phototrophic Bacteria as Revealed from Genome Analyses.</title>
        <authorList>
            <person name="Imhoff J.F."/>
            <person name="Rahn T."/>
            <person name="Kunzel S."/>
            <person name="Keller A."/>
            <person name="Neulinger S.C."/>
        </authorList>
    </citation>
    <scope>NUCLEOTIDE SEQUENCE [LARGE SCALE GENOMIC DNA]</scope>
    <source>
        <strain evidence="1 2">DSM 6210</strain>
    </source>
</reference>
<protein>
    <recommendedName>
        <fullName evidence="3">DUF29 domain-containing protein</fullName>
    </recommendedName>
</protein>
<dbReference type="InterPro" id="IPR002636">
    <property type="entry name" value="DUF29"/>
</dbReference>
<evidence type="ECO:0000313" key="1">
    <source>
        <dbReference type="EMBL" id="MBK1630935.1"/>
    </source>
</evidence>
<keyword evidence="2" id="KW-1185">Reference proteome</keyword>
<gene>
    <name evidence="1" type="ORF">CKO31_09310</name>
</gene>
<dbReference type="Pfam" id="PF01724">
    <property type="entry name" value="DUF29"/>
    <property type="match status" value="1"/>
</dbReference>
<proteinExistence type="predicted"/>
<dbReference type="RefSeq" id="WP_200236330.1">
    <property type="nucleotide sequence ID" value="NZ_NRRV01000019.1"/>
</dbReference>
<accession>A0ABS1CG90</accession>